<dbReference type="Pfam" id="PF22703">
    <property type="entry name" value="Cdc6_lid"/>
    <property type="match status" value="1"/>
</dbReference>
<dbReference type="SMART" id="SM00382">
    <property type="entry name" value="AAA"/>
    <property type="match status" value="1"/>
</dbReference>
<evidence type="ECO:0000313" key="9">
    <source>
        <dbReference type="Proteomes" id="UP000198882"/>
    </source>
</evidence>
<keyword evidence="8" id="KW-0132">Cell division</keyword>
<dbReference type="InterPro" id="IPR036390">
    <property type="entry name" value="WH_DNA-bd_sf"/>
</dbReference>
<dbReference type="NCBIfam" id="TIGR02928">
    <property type="entry name" value="orc1/cdc6 family replication initiation protein"/>
    <property type="match status" value="1"/>
</dbReference>
<dbReference type="EMBL" id="FNFE01000008">
    <property type="protein sequence ID" value="SDK93324.1"/>
    <property type="molecule type" value="Genomic_DNA"/>
</dbReference>
<comment type="caution">
    <text evidence="5">Lacks conserved residue(s) required for the propagation of feature annotation.</text>
</comment>
<sequence>MSLFPSDDPIIENHAVLEPDNNSYTPSNLPEREDELAEINRILRPLQTGGSPHNALVYGPTGQGKTVAVELKMQELRTWADNKGEDVTIVIARCKGCDSSYHVLTLLVKRLREIKEGRGVERPQGYPRKALIEMVFNEIDRLGGIVVLVLDEIDGIGEDDYALYELSRPDISNAKIGVIGITNDAQFRNNLDADVQSSLGQREIFFHPYDANQLQDILARRAGRGLVDTSFNGAERTFENLESNVLDDATIPLTAARASNETGDARQAIRLLRDACEIAEEREELVREGHVKEAHRKIEKEAHRELIESETTQRKLALAGVIKHEITGNPNPGTTDIYQTYCAFSKEIDGRQVSQRTVRAKLNDLAHQNILTQSRRGRGQGRGMSNFYSLSIDPELAIEALGDDQRLEGVAEILWDLGK</sequence>
<feature type="binding site" evidence="5">
    <location>
        <position position="209"/>
    </location>
    <ligand>
        <name>ATP</name>
        <dbReference type="ChEBI" id="CHEBI:30616"/>
    </ligand>
</feature>
<dbReference type="InterPro" id="IPR055237">
    <property type="entry name" value="Cdc6_lid"/>
</dbReference>
<dbReference type="GO" id="GO:0051301">
    <property type="term" value="P:cell division"/>
    <property type="evidence" value="ECO:0007669"/>
    <property type="project" value="UniProtKB-KW"/>
</dbReference>
<dbReference type="Pfam" id="PF09079">
    <property type="entry name" value="WHD_Cdc6"/>
    <property type="match status" value="1"/>
</dbReference>
<accession>A0A1G9FY52</accession>
<dbReference type="PANTHER" id="PTHR10763">
    <property type="entry name" value="CELL DIVISION CONTROL PROTEIN 6-RELATED"/>
    <property type="match status" value="1"/>
</dbReference>
<evidence type="ECO:0000256" key="1">
    <source>
        <dbReference type="ARBA" id="ARBA00006184"/>
    </source>
</evidence>
<evidence type="ECO:0000256" key="4">
    <source>
        <dbReference type="ARBA" id="ARBA00022840"/>
    </source>
</evidence>
<dbReference type="SMART" id="SM01074">
    <property type="entry name" value="Cdc6_C"/>
    <property type="match status" value="1"/>
</dbReference>
<keyword evidence="9" id="KW-1185">Reference proteome</keyword>
<dbReference type="STRING" id="1095776.SAMN04515672_4340"/>
<evidence type="ECO:0000313" key="8">
    <source>
        <dbReference type="EMBL" id="SDK93324.1"/>
    </source>
</evidence>
<dbReference type="InterPro" id="IPR003593">
    <property type="entry name" value="AAA+_ATPase"/>
</dbReference>
<dbReference type="GO" id="GO:0005524">
    <property type="term" value="F:ATP binding"/>
    <property type="evidence" value="ECO:0007669"/>
    <property type="project" value="UniProtKB-UniRule"/>
</dbReference>
<keyword evidence="4 5" id="KW-0067">ATP-binding</keyword>
<dbReference type="InterPro" id="IPR014277">
    <property type="entry name" value="Orc1/Cdc6_arc"/>
</dbReference>
<dbReference type="PANTHER" id="PTHR10763:SF22">
    <property type="entry name" value="ORC1-TYPE DNA REPLICATION PROTEIN"/>
    <property type="match status" value="1"/>
</dbReference>
<dbReference type="InterPro" id="IPR041664">
    <property type="entry name" value="AAA_16"/>
</dbReference>
<keyword evidence="2 5" id="KW-0235">DNA replication</keyword>
<keyword evidence="3 5" id="KW-0547">Nucleotide-binding</keyword>
<gene>
    <name evidence="8" type="ORF">SAMN04515672_4340</name>
</gene>
<keyword evidence="8" id="KW-0131">Cell cycle</keyword>
<dbReference type="Gene3D" id="1.10.8.60">
    <property type="match status" value="1"/>
</dbReference>
<evidence type="ECO:0000256" key="5">
    <source>
        <dbReference type="HAMAP-Rule" id="MF_01407"/>
    </source>
</evidence>
<feature type="domain" description="Cdc6 C-terminal" evidence="7">
    <location>
        <begin position="318"/>
        <end position="401"/>
    </location>
</feature>
<dbReference type="InterPro" id="IPR050311">
    <property type="entry name" value="ORC1/CDC6"/>
</dbReference>
<feature type="domain" description="AAA+ ATPase" evidence="6">
    <location>
        <begin position="51"/>
        <end position="210"/>
    </location>
</feature>
<dbReference type="InterPro" id="IPR036388">
    <property type="entry name" value="WH-like_DNA-bd_sf"/>
</dbReference>
<dbReference type="RefSeq" id="WP_090311689.1">
    <property type="nucleotide sequence ID" value="NZ_FNFE01000008.1"/>
</dbReference>
<dbReference type="HAMAP" id="MF_01407">
    <property type="entry name" value="ORC1_type_DNA_replic_protein"/>
    <property type="match status" value="1"/>
</dbReference>
<protein>
    <recommendedName>
        <fullName evidence="5">ORC1-type DNA replication protein</fullName>
    </recommendedName>
</protein>
<proteinExistence type="inferred from homology"/>
<name>A0A1G9FY52_9EURY</name>
<dbReference type="Pfam" id="PF13191">
    <property type="entry name" value="AAA_16"/>
    <property type="match status" value="1"/>
</dbReference>
<dbReference type="OrthoDB" id="195574at2157"/>
<evidence type="ECO:0000256" key="2">
    <source>
        <dbReference type="ARBA" id="ARBA00022705"/>
    </source>
</evidence>
<comment type="similarity">
    <text evidence="1 5">Belongs to the CDC6/cdc18 family.</text>
</comment>
<feature type="binding site" evidence="5">
    <location>
        <position position="221"/>
    </location>
    <ligand>
        <name>ATP</name>
        <dbReference type="ChEBI" id="CHEBI:30616"/>
    </ligand>
</feature>
<dbReference type="SUPFAM" id="SSF46785">
    <property type="entry name" value="Winged helix' DNA-binding domain"/>
    <property type="match status" value="1"/>
</dbReference>
<evidence type="ECO:0000256" key="3">
    <source>
        <dbReference type="ARBA" id="ARBA00022741"/>
    </source>
</evidence>
<dbReference type="Gene3D" id="1.10.10.10">
    <property type="entry name" value="Winged helix-like DNA-binding domain superfamily/Winged helix DNA-binding domain"/>
    <property type="match status" value="1"/>
</dbReference>
<comment type="function">
    <text evidence="5">Involved in regulation of DNA replication.</text>
</comment>
<dbReference type="InterPro" id="IPR015163">
    <property type="entry name" value="Cdc6_C"/>
</dbReference>
<evidence type="ECO:0000259" key="7">
    <source>
        <dbReference type="SMART" id="SM01074"/>
    </source>
</evidence>
<dbReference type="Proteomes" id="UP000198882">
    <property type="component" value="Unassembled WGS sequence"/>
</dbReference>
<dbReference type="SUPFAM" id="SSF52540">
    <property type="entry name" value="P-loop containing nucleoside triphosphate hydrolases"/>
    <property type="match status" value="1"/>
</dbReference>
<dbReference type="GO" id="GO:0006260">
    <property type="term" value="P:DNA replication"/>
    <property type="evidence" value="ECO:0007669"/>
    <property type="project" value="UniProtKB-UniRule"/>
</dbReference>
<reference evidence="9" key="1">
    <citation type="submission" date="2016-10" db="EMBL/GenBank/DDBJ databases">
        <authorList>
            <person name="Varghese N."/>
            <person name="Submissions S."/>
        </authorList>
    </citation>
    <scope>NUCLEOTIDE SEQUENCE [LARGE SCALE GENOMIC DNA]</scope>
    <source>
        <strain evidence="9">B4,CECT 8067,JCM 17497</strain>
    </source>
</reference>
<dbReference type="InterPro" id="IPR027417">
    <property type="entry name" value="P-loop_NTPase"/>
</dbReference>
<evidence type="ECO:0000259" key="6">
    <source>
        <dbReference type="SMART" id="SM00382"/>
    </source>
</evidence>
<organism evidence="8 9">
    <name type="scientific">Natronorubrum texcoconense</name>
    <dbReference type="NCBI Taxonomy" id="1095776"/>
    <lineage>
        <taxon>Archaea</taxon>
        <taxon>Methanobacteriati</taxon>
        <taxon>Methanobacteriota</taxon>
        <taxon>Stenosarchaea group</taxon>
        <taxon>Halobacteria</taxon>
        <taxon>Halobacteriales</taxon>
        <taxon>Natrialbaceae</taxon>
        <taxon>Natronorubrum</taxon>
    </lineage>
</organism>
<dbReference type="Gene3D" id="3.40.50.300">
    <property type="entry name" value="P-loop containing nucleotide triphosphate hydrolases"/>
    <property type="match status" value="1"/>
</dbReference>
<dbReference type="AlphaFoldDB" id="A0A1G9FY52"/>